<dbReference type="EMBL" id="CP015136">
    <property type="protein sequence ID" value="AMY07259.1"/>
    <property type="molecule type" value="Genomic_DNA"/>
</dbReference>
<gene>
    <name evidence="2" type="ORF">LuPra_00426</name>
</gene>
<dbReference type="Proteomes" id="UP000076079">
    <property type="component" value="Chromosome"/>
</dbReference>
<reference evidence="2 3" key="1">
    <citation type="journal article" date="2016" name="Genome Announc.">
        <title>First Complete Genome Sequence of a Subdivision 6 Acidobacterium Strain.</title>
        <authorList>
            <person name="Huang S."/>
            <person name="Vieira S."/>
            <person name="Bunk B."/>
            <person name="Riedel T."/>
            <person name="Sproer C."/>
            <person name="Overmann J."/>
        </authorList>
    </citation>
    <scope>NUCLEOTIDE SEQUENCE [LARGE SCALE GENOMIC DNA]</scope>
    <source>
        <strain evidence="3">DSM 100886 HEG_-6_39</strain>
    </source>
</reference>
<proteinExistence type="predicted"/>
<dbReference type="PROSITE" id="PS51257">
    <property type="entry name" value="PROKAR_LIPOPROTEIN"/>
    <property type="match status" value="1"/>
</dbReference>
<keyword evidence="3" id="KW-1185">Reference proteome</keyword>
<sequence length="234" mass="25466">MTVTSRVSTLVFRSGLYLLLALGAAACSGHRILVQKPEQVICVSDEGTVRACLVTDPGDGKITKNIPIGNTGCYWFNLIENPGEKNKQFRREATGRPRQFTFLVVNQCAASVDVRFDIAKKRTVDLEFLDGPVRADAGAQGPCEVVPKQTAEPGAPKEGEPKGPDHFRQLRQGPIAAKSDVSVQCHTLPYPHKLIGGRRLRRTFNLVATGYDGKPITEVPFDPDVELEKAGSTP</sequence>
<accession>A0A143PHN2</accession>
<protein>
    <submittedName>
        <fullName evidence="2">Uncharacterized protein</fullName>
    </submittedName>
</protein>
<evidence type="ECO:0000256" key="1">
    <source>
        <dbReference type="SAM" id="MobiDB-lite"/>
    </source>
</evidence>
<feature type="compositionally biased region" description="Basic and acidic residues" evidence="1">
    <location>
        <begin position="155"/>
        <end position="168"/>
    </location>
</feature>
<feature type="region of interest" description="Disordered" evidence="1">
    <location>
        <begin position="139"/>
        <end position="168"/>
    </location>
</feature>
<dbReference type="KEGG" id="abac:LuPra_00426"/>
<organism evidence="2 3">
    <name type="scientific">Luteitalea pratensis</name>
    <dbReference type="NCBI Taxonomy" id="1855912"/>
    <lineage>
        <taxon>Bacteria</taxon>
        <taxon>Pseudomonadati</taxon>
        <taxon>Acidobacteriota</taxon>
        <taxon>Vicinamibacteria</taxon>
        <taxon>Vicinamibacterales</taxon>
        <taxon>Vicinamibacteraceae</taxon>
        <taxon>Luteitalea</taxon>
    </lineage>
</organism>
<dbReference type="RefSeq" id="WP_157898637.1">
    <property type="nucleotide sequence ID" value="NZ_CP015136.1"/>
</dbReference>
<reference evidence="3" key="2">
    <citation type="submission" date="2016-04" db="EMBL/GenBank/DDBJ databases">
        <title>First Complete Genome Sequence of a Subdivision 6 Acidobacterium.</title>
        <authorList>
            <person name="Huang S."/>
            <person name="Vieira S."/>
            <person name="Bunk B."/>
            <person name="Riedel T."/>
            <person name="Sproeer C."/>
            <person name="Overmann J."/>
        </authorList>
    </citation>
    <scope>NUCLEOTIDE SEQUENCE [LARGE SCALE GENOMIC DNA]</scope>
    <source>
        <strain evidence="3">DSM 100886 HEG_-6_39</strain>
    </source>
</reference>
<dbReference type="AlphaFoldDB" id="A0A143PHN2"/>
<name>A0A143PHN2_LUTPR</name>
<evidence type="ECO:0000313" key="3">
    <source>
        <dbReference type="Proteomes" id="UP000076079"/>
    </source>
</evidence>
<evidence type="ECO:0000313" key="2">
    <source>
        <dbReference type="EMBL" id="AMY07259.1"/>
    </source>
</evidence>